<dbReference type="SUPFAM" id="SSF52540">
    <property type="entry name" value="P-loop containing nucleoside triphosphate hydrolases"/>
    <property type="match status" value="2"/>
</dbReference>
<keyword evidence="1" id="KW-0233">DNA recombination</keyword>
<dbReference type="Proteomes" id="UP000694864">
    <property type="component" value="Chromosome 16"/>
</dbReference>
<evidence type="ECO:0000313" key="6">
    <source>
        <dbReference type="RefSeq" id="XP_010474186.1"/>
    </source>
</evidence>
<name>A0ABM0WPH5_CAMSA</name>
<evidence type="ECO:0000259" key="3">
    <source>
        <dbReference type="Pfam" id="PF14214"/>
    </source>
</evidence>
<dbReference type="InterPro" id="IPR027417">
    <property type="entry name" value="P-loop_NTPase"/>
</dbReference>
<keyword evidence="1" id="KW-0347">Helicase</keyword>
<gene>
    <name evidence="6" type="primary">LOC104753664</name>
</gene>
<dbReference type="GeneID" id="104753664"/>
<protein>
    <recommendedName>
        <fullName evidence="1">ATP-dependent DNA helicase</fullName>
        <ecNumber evidence="1">5.6.2.3</ecNumber>
    </recommendedName>
</protein>
<dbReference type="Pfam" id="PF14214">
    <property type="entry name" value="Helitron_like_N"/>
    <property type="match status" value="1"/>
</dbReference>
<comment type="similarity">
    <text evidence="1">Belongs to the helicase family.</text>
</comment>
<comment type="cofactor">
    <cofactor evidence="1">
        <name>Mg(2+)</name>
        <dbReference type="ChEBI" id="CHEBI:18420"/>
    </cofactor>
</comment>
<dbReference type="EC" id="5.6.2.3" evidence="1"/>
<comment type="catalytic activity">
    <reaction evidence="1">
        <text>ATP + H2O = ADP + phosphate + H(+)</text>
        <dbReference type="Rhea" id="RHEA:13065"/>
        <dbReference type="ChEBI" id="CHEBI:15377"/>
        <dbReference type="ChEBI" id="CHEBI:15378"/>
        <dbReference type="ChEBI" id="CHEBI:30616"/>
        <dbReference type="ChEBI" id="CHEBI:43474"/>
        <dbReference type="ChEBI" id="CHEBI:456216"/>
        <dbReference type="EC" id="5.6.2.3"/>
    </reaction>
</comment>
<dbReference type="RefSeq" id="XP_010474186.1">
    <property type="nucleotide sequence ID" value="XM_010475884.1"/>
</dbReference>
<reference evidence="6" key="2">
    <citation type="submission" date="2025-08" db="UniProtKB">
        <authorList>
            <consortium name="RefSeq"/>
        </authorList>
    </citation>
    <scope>IDENTIFICATION</scope>
    <source>
        <tissue evidence="6">Leaf</tissue>
    </source>
</reference>
<dbReference type="PANTHER" id="PTHR10492:SF101">
    <property type="entry name" value="ATP-DEPENDENT DNA HELICASE"/>
    <property type="match status" value="1"/>
</dbReference>
<keyword evidence="1" id="KW-0547">Nucleotide-binding</keyword>
<dbReference type="PANTHER" id="PTHR10492">
    <property type="match status" value="1"/>
</dbReference>
<evidence type="ECO:0000259" key="2">
    <source>
        <dbReference type="Pfam" id="PF05970"/>
    </source>
</evidence>
<reference evidence="5" key="1">
    <citation type="journal article" date="2014" name="Nat. Commun.">
        <title>The emerging biofuel crop Camelina sativa retains a highly undifferentiated hexaploid genome structure.</title>
        <authorList>
            <person name="Kagale S."/>
            <person name="Koh C."/>
            <person name="Nixon J."/>
            <person name="Bollina V."/>
            <person name="Clarke W.E."/>
            <person name="Tuteja R."/>
            <person name="Spillane C."/>
            <person name="Robinson S.J."/>
            <person name="Links M.G."/>
            <person name="Clarke C."/>
            <person name="Higgins E.E."/>
            <person name="Huebert T."/>
            <person name="Sharpe A.G."/>
            <person name="Parkin I.A."/>
        </authorList>
    </citation>
    <scope>NUCLEOTIDE SEQUENCE [LARGE SCALE GENOMIC DNA]</scope>
    <source>
        <strain evidence="5">cv. DH55</strain>
    </source>
</reference>
<keyword evidence="5" id="KW-1185">Reference proteome</keyword>
<dbReference type="InterPro" id="IPR049163">
    <property type="entry name" value="Pif1-like_2B_dom"/>
</dbReference>
<evidence type="ECO:0000313" key="5">
    <source>
        <dbReference type="Proteomes" id="UP000694864"/>
    </source>
</evidence>
<feature type="domain" description="DNA helicase Pif1-like 2B" evidence="4">
    <location>
        <begin position="1151"/>
        <end position="1197"/>
    </location>
</feature>
<evidence type="ECO:0000256" key="1">
    <source>
        <dbReference type="RuleBase" id="RU363044"/>
    </source>
</evidence>
<dbReference type="Pfam" id="PF21530">
    <property type="entry name" value="Pif1_2B_dom"/>
    <property type="match status" value="1"/>
</dbReference>
<dbReference type="Pfam" id="PF05970">
    <property type="entry name" value="PIF1"/>
    <property type="match status" value="1"/>
</dbReference>
<feature type="domain" description="DNA helicase Pif1-like DEAD-box helicase" evidence="2">
    <location>
        <begin position="878"/>
        <end position="1088"/>
    </location>
</feature>
<evidence type="ECO:0000259" key="4">
    <source>
        <dbReference type="Pfam" id="PF21530"/>
    </source>
</evidence>
<proteinExistence type="inferred from homology"/>
<organism evidence="5 6">
    <name type="scientific">Camelina sativa</name>
    <name type="common">False flax</name>
    <name type="synonym">Myagrum sativum</name>
    <dbReference type="NCBI Taxonomy" id="90675"/>
    <lineage>
        <taxon>Eukaryota</taxon>
        <taxon>Viridiplantae</taxon>
        <taxon>Streptophyta</taxon>
        <taxon>Embryophyta</taxon>
        <taxon>Tracheophyta</taxon>
        <taxon>Spermatophyta</taxon>
        <taxon>Magnoliopsida</taxon>
        <taxon>eudicotyledons</taxon>
        <taxon>Gunneridae</taxon>
        <taxon>Pentapetalae</taxon>
        <taxon>rosids</taxon>
        <taxon>malvids</taxon>
        <taxon>Brassicales</taxon>
        <taxon>Brassicaceae</taxon>
        <taxon>Camelineae</taxon>
        <taxon>Camelina</taxon>
    </lineage>
</organism>
<dbReference type="InterPro" id="IPR010285">
    <property type="entry name" value="DNA_helicase_pif1-like_DEAD"/>
</dbReference>
<dbReference type="InterPro" id="IPR025476">
    <property type="entry name" value="Helitron_helicase-like"/>
</dbReference>
<sequence>MWYDERINKQKNARKPVFTLCCGEGHVKLPFLQKTPELLVALLTNNDELSRHFRENIRAYNMIFSFTSLGGKVEKCCAPGRGPNMFQLQGENYHLMGSMRPEDGELPKFQQLYIVDTENEVDNRATIMNKGKDTAKYKKKQKLRRELIEKIMKMLDDVNPYVNKFRSGRDRFNTNPHETFHMRIVSSRYKDGRTYNIPTASEVAALIPRDFNLEMDHRDIVVQAKSGELQRISELHISYLALQYPLLFPHGEDGYRLGIEKGHLKVGRVKSKKERKHISMRQFFAFRIQERKNESRTFLHSRRLFQQFLVDSYTAIESNRLGYIKYNQASLRAENYNTVKKGVESGNVDMNEQGRQFFLPKSFTGGPRYMRENYLDAMAISKHFGFPDLFITFTCNPKWPELTRFFQERKLNPDDRPDILCRVFKMKLDSLMHDLTKRHILRKTVSAMYTIDFQKRGLPHAHILLFMDQKHKFAKTEDIDKIIFAEIPDKNEEAELYELVKDMMIHGPCGAVNPKSPCMENRKCTKFFPKKYAEETTVDKESFPVYRRRETTDYVEKNGFKCDKSYVIPYNKKLLLRYRAHVNVEWCNQAGSVKYLFKYITKGQDRVTVVVLPNMPEEDEDEYQTGEVLGKENKKPENEIKDYFNCRYVSACEATWRIFKFNIHYRSTPVVKLSFHLEGEHLIYFKGDDEAEAIMHQDTVDNSMFLAWMDLNKVSSIARTLTYPEIPNKFTYDSKEKQFNLSQRDDDQEYIDDLVRTGYWGSGSLVRQVFVVMLSSAILLRPELVWAKTWELQCEDIQFIRRKAIDRPELVLSDDEKKKFALQDIDIRLKRNGSSLANFKSMPQPPRRIISDSNVLIVDEKNYNREDQGKKHAGWIEQMTPEQKKVYSEIMDVVISKSGGVFFVYGLGGTGKTFLWKTLSVALRKDGEIVLNVASSGITSLLLAGGRTAHSRFGTPLVLDELSTCRMKPSSDLGKLVKEASLIIWDEAPMMSKYCFESLDRSLKDVVENGHSKPFGGKVVVFGGDFRQVLPFINGGSRTEIVMATLNSSYIWDHCKVLKLTKNMRLAKDISVEKAKKIREFSEWILDFLKEKNDPKFFQARAILAPTNEDVYQINEYMLDQMEGDERIYLSADSLDPSDKESKNNPVFTPDFLNSIKLSGLPNHRLRLKIGCPVMLLRNIDPTGGLMNGTRLQITQMAEFVIEARVITGDRVGDKVVIPRLLITPSDTRF</sequence>
<keyword evidence="1" id="KW-0234">DNA repair</keyword>
<dbReference type="Gene3D" id="3.40.50.300">
    <property type="entry name" value="P-loop containing nucleotide triphosphate hydrolases"/>
    <property type="match status" value="1"/>
</dbReference>
<accession>A0ABM0WPH5</accession>
<keyword evidence="1" id="KW-0378">Hydrolase</keyword>
<feature type="domain" description="Helitron helicase-like" evidence="3">
    <location>
        <begin position="283"/>
        <end position="465"/>
    </location>
</feature>
<keyword evidence="1" id="KW-0067">ATP-binding</keyword>
<keyword evidence="1" id="KW-0227">DNA damage</keyword>